<keyword evidence="3" id="KW-1003">Cell membrane</keyword>
<dbReference type="Pfam" id="PF13145">
    <property type="entry name" value="Rotamase_2"/>
    <property type="match status" value="1"/>
</dbReference>
<proteinExistence type="predicted"/>
<evidence type="ECO:0000256" key="7">
    <source>
        <dbReference type="ARBA" id="ARBA00030642"/>
    </source>
</evidence>
<dbReference type="Proteomes" id="UP001164020">
    <property type="component" value="Chromosome"/>
</dbReference>
<dbReference type="EMBL" id="CP114029">
    <property type="protein sequence ID" value="WAP70122.1"/>
    <property type="molecule type" value="Genomic_DNA"/>
</dbReference>
<evidence type="ECO:0000256" key="10">
    <source>
        <dbReference type="ARBA" id="ARBA00042775"/>
    </source>
</evidence>
<protein>
    <recommendedName>
        <fullName evidence="2">Parvulin-like PPIase</fullName>
    </recommendedName>
    <alternativeName>
        <fullName evidence="7">Peptidyl-prolyl cis-trans isomerase plp</fullName>
    </alternativeName>
    <alternativeName>
        <fullName evidence="9">Periplasmic chaperone PpiD</fullName>
    </alternativeName>
    <alternativeName>
        <fullName evidence="10">Periplasmic folding chaperone</fullName>
    </alternativeName>
    <alternativeName>
        <fullName evidence="8">Rotamase plp</fullName>
    </alternativeName>
</protein>
<reference evidence="13" key="1">
    <citation type="submission" date="2022-12" db="EMBL/GenBank/DDBJ databases">
        <title>Jiella pelagia sp. nov., isolated from phosphonate enriched culture of Northwest Pacific surface seawater.</title>
        <authorList>
            <person name="Shin D.Y."/>
            <person name="Hwang C.Y."/>
        </authorList>
    </citation>
    <scope>NUCLEOTIDE SEQUENCE</scope>
    <source>
        <strain evidence="13">HL-NP1</strain>
    </source>
</reference>
<dbReference type="SUPFAM" id="SSF54534">
    <property type="entry name" value="FKBP-like"/>
    <property type="match status" value="1"/>
</dbReference>
<evidence type="ECO:0000256" key="9">
    <source>
        <dbReference type="ARBA" id="ARBA00040743"/>
    </source>
</evidence>
<dbReference type="InterPro" id="IPR052029">
    <property type="entry name" value="PpiD_chaperone"/>
</dbReference>
<dbReference type="GO" id="GO:0016853">
    <property type="term" value="F:isomerase activity"/>
    <property type="evidence" value="ECO:0007669"/>
    <property type="project" value="UniProtKB-KW"/>
</dbReference>
<dbReference type="PANTHER" id="PTHR47529:SF1">
    <property type="entry name" value="PERIPLASMIC CHAPERONE PPID"/>
    <property type="match status" value="1"/>
</dbReference>
<evidence type="ECO:0000313" key="14">
    <source>
        <dbReference type="Proteomes" id="UP001164020"/>
    </source>
</evidence>
<evidence type="ECO:0000256" key="4">
    <source>
        <dbReference type="ARBA" id="ARBA00022519"/>
    </source>
</evidence>
<keyword evidence="6" id="KW-0143">Chaperone</keyword>
<evidence type="ECO:0000256" key="1">
    <source>
        <dbReference type="ARBA" id="ARBA00004382"/>
    </source>
</evidence>
<feature type="domain" description="PpiC" evidence="12">
    <location>
        <begin position="150"/>
        <end position="237"/>
    </location>
</feature>
<evidence type="ECO:0000313" key="13">
    <source>
        <dbReference type="EMBL" id="WAP70122.1"/>
    </source>
</evidence>
<evidence type="ECO:0000256" key="11">
    <source>
        <dbReference type="PROSITE-ProRule" id="PRU00278"/>
    </source>
</evidence>
<keyword evidence="4" id="KW-0997">Cell inner membrane</keyword>
<evidence type="ECO:0000256" key="2">
    <source>
        <dbReference type="ARBA" id="ARBA00018370"/>
    </source>
</evidence>
<evidence type="ECO:0000256" key="8">
    <source>
        <dbReference type="ARBA" id="ARBA00031484"/>
    </source>
</evidence>
<gene>
    <name evidence="13" type="ORF">OH818_08325</name>
</gene>
<evidence type="ECO:0000256" key="5">
    <source>
        <dbReference type="ARBA" id="ARBA00023136"/>
    </source>
</evidence>
<accession>A0ABY7C2V0</accession>
<name>A0ABY7C2V0_9HYPH</name>
<comment type="subcellular location">
    <subcellularLocation>
        <location evidence="1">Cell inner membrane</location>
        <topology evidence="1">Single-pass type II membrane protein</topology>
        <orientation evidence="1">Periplasmic side</orientation>
    </subcellularLocation>
</comment>
<evidence type="ECO:0000256" key="6">
    <source>
        <dbReference type="ARBA" id="ARBA00023186"/>
    </source>
</evidence>
<evidence type="ECO:0000259" key="12">
    <source>
        <dbReference type="PROSITE" id="PS50198"/>
    </source>
</evidence>
<sequence length="512" mass="54722">MITEDPSFQDASGSFSRSTFQAILRNAGVNENDYIARQMNVARRGQLVDAIARDAATPAIFLTALGLYNGERRTVDFLTLTAPEAPSIDDPTDDELSSYFDANKARYAAPEYRSIAYAEVTPQALADQKSVTDAEVQADYEARKANYTTPERRRVQQIVFSDRAAADAAKAKLGEGSSFEEVANEAGRSPADIDLGTVNKAAIPDQNIADAAFSLEEGAVSDVVDGRFGPALLRVTTIEPAGVQPLAEVEEQIREDLALAKAADAVDAAYSAYEDARGGGSTFNEAANQAAIPVKTVPAIDRSGNDPEGEAIDLPQKSDLLTAAFDAEPGIDALPINVDPNGYLFYDVVSVDPAHDRTLDAVRDRVVADWKRERAGEQLNERAAALQKEIEGGKSIEGVAKEAGVEARTAFGITRQSAVGELGRPGAEAAFSGPAGDVVTAPGREPETRLVMKVVEVSPPADPSSNVTAAQRQQMAGMLENDLYQSYVTLLQNEYPVRINPETLEQAKALAR</sequence>
<keyword evidence="11 13" id="KW-0413">Isomerase</keyword>
<organism evidence="13 14">
    <name type="scientific">Jiella pelagia</name>
    <dbReference type="NCBI Taxonomy" id="2986949"/>
    <lineage>
        <taxon>Bacteria</taxon>
        <taxon>Pseudomonadati</taxon>
        <taxon>Pseudomonadota</taxon>
        <taxon>Alphaproteobacteria</taxon>
        <taxon>Hyphomicrobiales</taxon>
        <taxon>Aurantimonadaceae</taxon>
        <taxon>Jiella</taxon>
    </lineage>
</organism>
<keyword evidence="11" id="KW-0697">Rotamase</keyword>
<dbReference type="RefSeq" id="WP_268882576.1">
    <property type="nucleotide sequence ID" value="NZ_CP114029.1"/>
</dbReference>
<dbReference type="InterPro" id="IPR000297">
    <property type="entry name" value="PPIase_PpiC"/>
</dbReference>
<evidence type="ECO:0000256" key="3">
    <source>
        <dbReference type="ARBA" id="ARBA00022475"/>
    </source>
</evidence>
<dbReference type="PANTHER" id="PTHR47529">
    <property type="entry name" value="PEPTIDYL-PROLYL CIS-TRANS ISOMERASE D"/>
    <property type="match status" value="1"/>
</dbReference>
<keyword evidence="14" id="KW-1185">Reference proteome</keyword>
<dbReference type="InterPro" id="IPR046357">
    <property type="entry name" value="PPIase_dom_sf"/>
</dbReference>
<dbReference type="PROSITE" id="PS50198">
    <property type="entry name" value="PPIC_PPIASE_2"/>
    <property type="match status" value="1"/>
</dbReference>
<dbReference type="Gene3D" id="3.10.50.40">
    <property type="match status" value="1"/>
</dbReference>
<keyword evidence="5" id="KW-0472">Membrane</keyword>